<dbReference type="EMBL" id="CP034206">
    <property type="protein sequence ID" value="QBZ58716.1"/>
    <property type="molecule type" value="Genomic_DNA"/>
</dbReference>
<dbReference type="Gene3D" id="3.30.420.10">
    <property type="entry name" value="Ribonuclease H-like superfamily/Ribonuclease H"/>
    <property type="match status" value="1"/>
</dbReference>
<comment type="similarity">
    <text evidence="1">Belongs to the REXO1/REXO3 family.</text>
</comment>
<gene>
    <name evidence="7" type="ORF">PoMZ_03674</name>
</gene>
<evidence type="ECO:0000256" key="5">
    <source>
        <dbReference type="SAM" id="MobiDB-lite"/>
    </source>
</evidence>
<evidence type="ECO:0000256" key="4">
    <source>
        <dbReference type="ARBA" id="ARBA00022839"/>
    </source>
</evidence>
<dbReference type="InterPro" id="IPR036397">
    <property type="entry name" value="RNaseH_sf"/>
</dbReference>
<dbReference type="CDD" id="cd06145">
    <property type="entry name" value="REX1_like"/>
    <property type="match status" value="1"/>
</dbReference>
<dbReference type="InterPro" id="IPR034922">
    <property type="entry name" value="REX1-like_exo"/>
</dbReference>
<dbReference type="InterPro" id="IPR013520">
    <property type="entry name" value="Ribonucl_H"/>
</dbReference>
<evidence type="ECO:0000313" key="7">
    <source>
        <dbReference type="EMBL" id="QBZ58716.1"/>
    </source>
</evidence>
<dbReference type="SMART" id="SM00479">
    <property type="entry name" value="EXOIII"/>
    <property type="match status" value="1"/>
</dbReference>
<dbReference type="AlphaFoldDB" id="A0A4P7NBZ7"/>
<evidence type="ECO:0000256" key="1">
    <source>
        <dbReference type="ARBA" id="ARBA00006357"/>
    </source>
</evidence>
<feature type="compositionally biased region" description="Pro residues" evidence="5">
    <location>
        <begin position="187"/>
        <end position="203"/>
    </location>
</feature>
<name>A0A4P7NBZ7_PYROR</name>
<dbReference type="InterPro" id="IPR047021">
    <property type="entry name" value="REXO1/3/4-like"/>
</dbReference>
<keyword evidence="4" id="KW-0269">Exonuclease</keyword>
<dbReference type="GO" id="GO:0003676">
    <property type="term" value="F:nucleic acid binding"/>
    <property type="evidence" value="ECO:0007669"/>
    <property type="project" value="InterPro"/>
</dbReference>
<dbReference type="GO" id="GO:0005634">
    <property type="term" value="C:nucleus"/>
    <property type="evidence" value="ECO:0007669"/>
    <property type="project" value="TreeGrafter"/>
</dbReference>
<sequence>MDSGLQIFKHIDCPAGAKCTSVRCLFRHAGDASVGVETNANSVSKGDGANDGASGAVAPAAPSPEGPSSKRLKTGKEEYDPTAPVVPFLDEDTIPDDGDIFPDSAEPLSKSPVLAATVPSDPVPVLKRKHLEASPGEDNTQSVTPTTQRHSHNNPFSSSYSTPKSQQQANNNPFSTRKHSPVSTTPAPEPTVAPLPKPEPTPAPARKAEGLNPRHLRNQPATFQVRWKLVKMLYDQYTRLNQGLEKIAKDDATKRLLLTDQEIIWMALDEEENAAKTNGYSNQLKSRITSCKKFTVEKWKEERIELLRKQEAALFKDESAAAPKSSEPVVIETGLTATQEVQLVKARLLTPIDDLAKYGYVPTVPAEEDIAKAKQAQSVSQGWEVCDRCTKRFQVFPGRREEDGALASGGKCTHHPGKLYMPNRQSADRSIPERQYRCCGETVGQSVGCTVKDTHVFRHSDPKQLATLWNFAETPENPNAPKDRGVCFDCEMGYTVKGFEMIRFTATSWPSGEELMDVLVRPFGEVLDLNSQYSGVWPEDLANARPFALASDKPLPPQKAGERKRLQMVSSPEVARDLLFSLISRDTPLMGHGLENDLNCMRVVHPVIVDTVLLYPHNRGLPIRNGLRMLMQTILNTRIQVEPAEGQLAGHDSAEDARAAGDLVRWKTRKEWLKMKREGWTLVDGQFVSPAKTTMPSILEA</sequence>
<feature type="domain" description="Exonuclease" evidence="6">
    <location>
        <begin position="484"/>
        <end position="673"/>
    </location>
</feature>
<dbReference type="PANTHER" id="PTHR12801:SF112">
    <property type="entry name" value="RNA EXONUCLEASE 3"/>
    <property type="match status" value="1"/>
</dbReference>
<feature type="region of interest" description="Disordered" evidence="5">
    <location>
        <begin position="38"/>
        <end position="217"/>
    </location>
</feature>
<feature type="compositionally biased region" description="Acidic residues" evidence="5">
    <location>
        <begin position="89"/>
        <end position="100"/>
    </location>
</feature>
<reference evidence="7 8" key="1">
    <citation type="journal article" date="2019" name="Mol. Biol. Evol.">
        <title>Blast fungal genomes show frequent chromosomal changes, gene gains and losses, and effector gene turnover.</title>
        <authorList>
            <person name="Gomez Luciano L.B."/>
            <person name="Jason Tsai I."/>
            <person name="Chuma I."/>
            <person name="Tosa Y."/>
            <person name="Chen Y.H."/>
            <person name="Li J.Y."/>
            <person name="Li M.Y."/>
            <person name="Jade Lu M.Y."/>
            <person name="Nakayashiki H."/>
            <person name="Li W.H."/>
        </authorList>
    </citation>
    <scope>NUCLEOTIDE SEQUENCE [LARGE SCALE GENOMIC DNA]</scope>
    <source>
        <strain evidence="7">MZ5-1-6</strain>
    </source>
</reference>
<organism evidence="7 8">
    <name type="scientific">Pyricularia oryzae</name>
    <name type="common">Rice blast fungus</name>
    <name type="synonym">Magnaporthe oryzae</name>
    <dbReference type="NCBI Taxonomy" id="318829"/>
    <lineage>
        <taxon>Eukaryota</taxon>
        <taxon>Fungi</taxon>
        <taxon>Dikarya</taxon>
        <taxon>Ascomycota</taxon>
        <taxon>Pezizomycotina</taxon>
        <taxon>Sordariomycetes</taxon>
        <taxon>Sordariomycetidae</taxon>
        <taxon>Magnaporthales</taxon>
        <taxon>Pyriculariaceae</taxon>
        <taxon>Pyricularia</taxon>
    </lineage>
</organism>
<evidence type="ECO:0000259" key="6">
    <source>
        <dbReference type="SMART" id="SM00479"/>
    </source>
</evidence>
<dbReference type="GO" id="GO:0004527">
    <property type="term" value="F:exonuclease activity"/>
    <property type="evidence" value="ECO:0007669"/>
    <property type="project" value="UniProtKB-KW"/>
</dbReference>
<protein>
    <recommendedName>
        <fullName evidence="6">Exonuclease domain-containing protein</fullName>
    </recommendedName>
</protein>
<dbReference type="SUPFAM" id="SSF53098">
    <property type="entry name" value="Ribonuclease H-like"/>
    <property type="match status" value="1"/>
</dbReference>
<feature type="compositionally biased region" description="Polar residues" evidence="5">
    <location>
        <begin position="137"/>
        <end position="175"/>
    </location>
</feature>
<evidence type="ECO:0000256" key="2">
    <source>
        <dbReference type="ARBA" id="ARBA00022722"/>
    </source>
</evidence>
<accession>A0A4P7NBZ7</accession>
<keyword evidence="3" id="KW-0378">Hydrolase</keyword>
<dbReference type="Proteomes" id="UP000294847">
    <property type="component" value="Chromosome 3"/>
</dbReference>
<dbReference type="InterPro" id="IPR012337">
    <property type="entry name" value="RNaseH-like_sf"/>
</dbReference>
<evidence type="ECO:0000256" key="3">
    <source>
        <dbReference type="ARBA" id="ARBA00022801"/>
    </source>
</evidence>
<evidence type="ECO:0000313" key="8">
    <source>
        <dbReference type="Proteomes" id="UP000294847"/>
    </source>
</evidence>
<dbReference type="PANTHER" id="PTHR12801">
    <property type="entry name" value="RNA EXONUCLEASE REXO1 / RECO3 FAMILY MEMBER-RELATED"/>
    <property type="match status" value="1"/>
</dbReference>
<keyword evidence="2" id="KW-0540">Nuclease</keyword>
<proteinExistence type="inferred from homology"/>